<keyword evidence="4 6" id="KW-1133">Transmembrane helix</keyword>
<keyword evidence="3 6" id="KW-0812">Transmembrane</keyword>
<sequence>MKFDWKRDLRRLLLVIVGSVIIAVNLKMFVRPAGLYPGGANGLSMLMQTIFSTYLGVSVPFTVFNVLFNSIPAYIGLRFLGRKFTILSIITIVLSSVLTDLLPDLSLTSDPLLNCVFGGILFAFASSLCLRADATTGGTDFIAMYMAQKYDRDAFSTIFVGNAIMLAVAGYLFGWDKALYSIIYQFAVTQALHVFYKNYQKHTLFIITSKPEEVYECIRVNTHHGATLFHGVGLYEQKERNMVYSVVSSAEMRHVLGEVRRIDDHAFINIVKTDQLAGRFYHRPTD</sequence>
<dbReference type="Proteomes" id="UP000824260">
    <property type="component" value="Unassembled WGS sequence"/>
</dbReference>
<keyword evidence="5 6" id="KW-0472">Membrane</keyword>
<evidence type="ECO:0000256" key="4">
    <source>
        <dbReference type="ARBA" id="ARBA00022989"/>
    </source>
</evidence>
<feature type="domain" description="DUF2179" evidence="7">
    <location>
        <begin position="224"/>
        <end position="276"/>
    </location>
</feature>
<feature type="transmembrane region" description="Helical" evidence="6">
    <location>
        <begin position="50"/>
        <end position="68"/>
    </location>
</feature>
<feature type="transmembrane region" description="Helical" evidence="6">
    <location>
        <begin position="80"/>
        <end position="99"/>
    </location>
</feature>
<evidence type="ECO:0000256" key="6">
    <source>
        <dbReference type="SAM" id="Phobius"/>
    </source>
</evidence>
<evidence type="ECO:0000256" key="3">
    <source>
        <dbReference type="ARBA" id="ARBA00022692"/>
    </source>
</evidence>
<dbReference type="PANTHER" id="PTHR33545:SF5">
    <property type="entry name" value="UPF0750 MEMBRANE PROTEIN YITT"/>
    <property type="match status" value="1"/>
</dbReference>
<dbReference type="PANTHER" id="PTHR33545">
    <property type="entry name" value="UPF0750 MEMBRANE PROTEIN YITT-RELATED"/>
    <property type="match status" value="1"/>
</dbReference>
<evidence type="ECO:0000313" key="9">
    <source>
        <dbReference type="Proteomes" id="UP000824260"/>
    </source>
</evidence>
<organism evidence="8 9">
    <name type="scientific">Candidatus Pullichristensenella stercorigallinarum</name>
    <dbReference type="NCBI Taxonomy" id="2840909"/>
    <lineage>
        <taxon>Bacteria</taxon>
        <taxon>Bacillati</taxon>
        <taxon>Bacillota</taxon>
        <taxon>Clostridia</taxon>
        <taxon>Candidatus Pullichristensenella</taxon>
    </lineage>
</organism>
<evidence type="ECO:0000256" key="1">
    <source>
        <dbReference type="ARBA" id="ARBA00004651"/>
    </source>
</evidence>
<dbReference type="InterPro" id="IPR019264">
    <property type="entry name" value="DUF2179"/>
</dbReference>
<dbReference type="InterPro" id="IPR003740">
    <property type="entry name" value="YitT"/>
</dbReference>
<accession>A0A9D1CWC0</accession>
<feature type="transmembrane region" description="Helical" evidence="6">
    <location>
        <begin position="178"/>
        <end position="196"/>
    </location>
</feature>
<dbReference type="GO" id="GO:0005886">
    <property type="term" value="C:plasma membrane"/>
    <property type="evidence" value="ECO:0007669"/>
    <property type="project" value="UniProtKB-SubCell"/>
</dbReference>
<feature type="transmembrane region" description="Helical" evidence="6">
    <location>
        <begin position="153"/>
        <end position="172"/>
    </location>
</feature>
<evidence type="ECO:0000256" key="5">
    <source>
        <dbReference type="ARBA" id="ARBA00023136"/>
    </source>
</evidence>
<dbReference type="AlphaFoldDB" id="A0A9D1CWC0"/>
<gene>
    <name evidence="8" type="ORF">IAA52_05115</name>
</gene>
<comment type="caution">
    <text evidence="8">The sequence shown here is derived from an EMBL/GenBank/DDBJ whole genome shotgun (WGS) entry which is preliminary data.</text>
</comment>
<feature type="transmembrane region" description="Helical" evidence="6">
    <location>
        <begin position="12"/>
        <end position="30"/>
    </location>
</feature>
<proteinExistence type="predicted"/>
<evidence type="ECO:0000256" key="2">
    <source>
        <dbReference type="ARBA" id="ARBA00022475"/>
    </source>
</evidence>
<dbReference type="Pfam" id="PF10035">
    <property type="entry name" value="DUF2179"/>
    <property type="match status" value="1"/>
</dbReference>
<dbReference type="Gene3D" id="3.30.70.120">
    <property type="match status" value="1"/>
</dbReference>
<reference evidence="8" key="2">
    <citation type="journal article" date="2021" name="PeerJ">
        <title>Extensive microbial diversity within the chicken gut microbiome revealed by metagenomics and culture.</title>
        <authorList>
            <person name="Gilroy R."/>
            <person name="Ravi A."/>
            <person name="Getino M."/>
            <person name="Pursley I."/>
            <person name="Horton D.L."/>
            <person name="Alikhan N.F."/>
            <person name="Baker D."/>
            <person name="Gharbi K."/>
            <person name="Hall N."/>
            <person name="Watson M."/>
            <person name="Adriaenssens E.M."/>
            <person name="Foster-Nyarko E."/>
            <person name="Jarju S."/>
            <person name="Secka A."/>
            <person name="Antonio M."/>
            <person name="Oren A."/>
            <person name="Chaudhuri R.R."/>
            <person name="La Ragione R."/>
            <person name="Hildebrand F."/>
            <person name="Pallen M.J."/>
        </authorList>
    </citation>
    <scope>NUCLEOTIDE SEQUENCE</scope>
    <source>
        <strain evidence="8">ChiSjej6B24-2974</strain>
    </source>
</reference>
<reference evidence="8" key="1">
    <citation type="submission" date="2020-10" db="EMBL/GenBank/DDBJ databases">
        <authorList>
            <person name="Gilroy R."/>
        </authorList>
    </citation>
    <scope>NUCLEOTIDE SEQUENCE</scope>
    <source>
        <strain evidence="8">ChiSjej6B24-2974</strain>
    </source>
</reference>
<protein>
    <submittedName>
        <fullName evidence="8">YitT family protein</fullName>
    </submittedName>
</protein>
<comment type="subcellular location">
    <subcellularLocation>
        <location evidence="1">Cell membrane</location>
        <topology evidence="1">Multi-pass membrane protein</topology>
    </subcellularLocation>
</comment>
<dbReference type="InterPro" id="IPR051461">
    <property type="entry name" value="UPF0750_membrane"/>
</dbReference>
<evidence type="ECO:0000259" key="7">
    <source>
        <dbReference type="Pfam" id="PF10035"/>
    </source>
</evidence>
<dbReference type="InterPro" id="IPR015867">
    <property type="entry name" value="N-reg_PII/ATP_PRibTrfase_C"/>
</dbReference>
<dbReference type="CDD" id="cd16380">
    <property type="entry name" value="YitT_C"/>
    <property type="match status" value="1"/>
</dbReference>
<keyword evidence="2" id="KW-1003">Cell membrane</keyword>
<name>A0A9D1CWC0_9FIRM</name>
<dbReference type="EMBL" id="DVFZ01000051">
    <property type="protein sequence ID" value="HIQ82463.1"/>
    <property type="molecule type" value="Genomic_DNA"/>
</dbReference>
<dbReference type="Pfam" id="PF02588">
    <property type="entry name" value="YitT_membrane"/>
    <property type="match status" value="1"/>
</dbReference>
<dbReference type="PIRSF" id="PIRSF006483">
    <property type="entry name" value="Membrane_protein_YitT"/>
    <property type="match status" value="1"/>
</dbReference>
<feature type="transmembrane region" description="Helical" evidence="6">
    <location>
        <begin position="111"/>
        <end position="132"/>
    </location>
</feature>
<evidence type="ECO:0000313" key="8">
    <source>
        <dbReference type="EMBL" id="HIQ82463.1"/>
    </source>
</evidence>